<name>A0A1G7CQW8_9BURK</name>
<dbReference type="RefSeq" id="WP_092006112.1">
    <property type="nucleotide sequence ID" value="NZ_FMYQ01000047.1"/>
</dbReference>
<proteinExistence type="predicted"/>
<dbReference type="STRING" id="416944.SAMN05421548_1477"/>
<dbReference type="EMBL" id="FMYQ01000047">
    <property type="protein sequence ID" value="SDE41160.1"/>
    <property type="molecule type" value="Genomic_DNA"/>
</dbReference>
<accession>A0A1G7CQW8</accession>
<gene>
    <name evidence="1" type="ORF">SAMN05421548_1477</name>
</gene>
<evidence type="ECO:0000313" key="1">
    <source>
        <dbReference type="EMBL" id="SDE41160.1"/>
    </source>
</evidence>
<reference evidence="2" key="1">
    <citation type="submission" date="2016-09" db="EMBL/GenBank/DDBJ databases">
        <authorList>
            <person name="Varghese N."/>
            <person name="Submissions S."/>
        </authorList>
    </citation>
    <scope>NUCLEOTIDE SEQUENCE [LARGE SCALE GENOMIC DNA]</scope>
    <source>
        <strain evidence="2">TNe-862</strain>
    </source>
</reference>
<evidence type="ECO:0000313" key="2">
    <source>
        <dbReference type="Proteomes" id="UP000198908"/>
    </source>
</evidence>
<dbReference type="OrthoDB" id="9911131at2"/>
<organism evidence="1 2">
    <name type="scientific">Paraburkholderia lycopersici</name>
    <dbReference type="NCBI Taxonomy" id="416944"/>
    <lineage>
        <taxon>Bacteria</taxon>
        <taxon>Pseudomonadati</taxon>
        <taxon>Pseudomonadota</taxon>
        <taxon>Betaproteobacteria</taxon>
        <taxon>Burkholderiales</taxon>
        <taxon>Burkholderiaceae</taxon>
        <taxon>Paraburkholderia</taxon>
    </lineage>
</organism>
<sequence>MGITKRPTPTKADPAAIEKFINSAPDAKGQGAAALAAPAPVAAPTTTKPVRVVSASTRKHPISLTIDAGILARMDEAAAARGLSRAAAIADACADWLKSKEGA</sequence>
<protein>
    <submittedName>
        <fullName evidence="1">Ribbon-helix-helix protein, copG family</fullName>
    </submittedName>
</protein>
<keyword evidence="2" id="KW-1185">Reference proteome</keyword>
<dbReference type="Proteomes" id="UP000198908">
    <property type="component" value="Unassembled WGS sequence"/>
</dbReference>
<dbReference type="AlphaFoldDB" id="A0A1G7CQW8"/>